<evidence type="ECO:0000313" key="1">
    <source>
        <dbReference type="EMBL" id="ALZ46285.1"/>
    </source>
</evidence>
<accession>A0A336TQN3</accession>
<dbReference type="AlphaFoldDB" id="A0A336TQN3"/>
<proteinExistence type="predicted"/>
<dbReference type="RefSeq" id="WP_010792847.1">
    <property type="nucleotide sequence ID" value="NZ_CP138358.1"/>
</dbReference>
<name>A0A336TQN3_PSEPU</name>
<geneLocation type="plasmid" evidence="1">
    <name>p12969-DIM</name>
</geneLocation>
<keyword evidence="1" id="KW-0614">Plasmid</keyword>
<protein>
    <submittedName>
        <fullName evidence="1">Uncharacterized protein</fullName>
    </submittedName>
</protein>
<dbReference type="EMBL" id="KU130294">
    <property type="protein sequence ID" value="ALZ46285.1"/>
    <property type="molecule type" value="Genomic_DNA"/>
</dbReference>
<sequence length="243" mass="27103">MSKTKTGPQGGTPLSFDEQGITGRYNGQGLLEVFIPAGVSPEPVSKNDFWANVAHYSLVAAAITLTLQTRQDKVSLKDLVSILSDLEKMLVLVEAAEPVPSDFTGAFEWVRSCLQHWKEDTDGAWNFRHFKILQQGLLARLTTILDSKDHVPEVRRYSIDTDGNGAFAEVVLAEDYERTVLAMQSAEAERDQFKAELERLKDQAPVAFMFRGSDGRLRMDACRHKPSEPGWEGVYGESRPART</sequence>
<reference evidence="1" key="1">
    <citation type="journal article" date="2015" name="J. Antimicrob. Chemother.">
        <title>Genetic characterization of a novel blaDIM-2-carrying megaplasmid p12969-DIM from clinical Pseudomonas putida.</title>
        <authorList>
            <person name="Sun F."/>
            <person name="Zhou D."/>
            <person name="Wang Q."/>
            <person name="Feng J."/>
            <person name="Feng W."/>
            <person name="Luo W."/>
            <person name="Liu Y."/>
            <person name="Qiu X."/>
            <person name="Yin Z."/>
            <person name="Xia P."/>
        </authorList>
    </citation>
    <scope>NUCLEOTIDE SEQUENCE</scope>
    <source>
        <strain evidence="1">12969</strain>
        <plasmid evidence="1">p12969-DIM</plasmid>
    </source>
</reference>
<organism evidence="1">
    <name type="scientific">Pseudomonas putida</name>
    <name type="common">Arthrobacter siderocapsulatus</name>
    <dbReference type="NCBI Taxonomy" id="303"/>
    <lineage>
        <taxon>Bacteria</taxon>
        <taxon>Pseudomonadati</taxon>
        <taxon>Pseudomonadota</taxon>
        <taxon>Gammaproteobacteria</taxon>
        <taxon>Pseudomonadales</taxon>
        <taxon>Pseudomonadaceae</taxon>
        <taxon>Pseudomonas</taxon>
    </lineage>
</organism>